<dbReference type="Gene3D" id="3.40.50.2000">
    <property type="entry name" value="Glycogen Phosphorylase B"/>
    <property type="match status" value="2"/>
</dbReference>
<dbReference type="Proteomes" id="UP001595816">
    <property type="component" value="Unassembled WGS sequence"/>
</dbReference>
<dbReference type="EMBL" id="JBHSAY010000003">
    <property type="protein sequence ID" value="MFC4129926.1"/>
    <property type="molecule type" value="Genomic_DNA"/>
</dbReference>
<organism evidence="5 6">
    <name type="scientific">Hamadaea flava</name>
    <dbReference type="NCBI Taxonomy" id="1742688"/>
    <lineage>
        <taxon>Bacteria</taxon>
        <taxon>Bacillati</taxon>
        <taxon>Actinomycetota</taxon>
        <taxon>Actinomycetes</taxon>
        <taxon>Micromonosporales</taxon>
        <taxon>Micromonosporaceae</taxon>
        <taxon>Hamadaea</taxon>
    </lineage>
</organism>
<keyword evidence="1" id="KW-0328">Glycosyltransferase</keyword>
<keyword evidence="2" id="KW-0808">Transferase</keyword>
<dbReference type="PANTHER" id="PTHR46401">
    <property type="entry name" value="GLYCOSYLTRANSFERASE WBBK-RELATED"/>
    <property type="match status" value="1"/>
</dbReference>
<name>A0ABV8LG78_9ACTN</name>
<dbReference type="SUPFAM" id="SSF53756">
    <property type="entry name" value="UDP-Glycosyltransferase/glycogen phosphorylase"/>
    <property type="match status" value="1"/>
</dbReference>
<evidence type="ECO:0000256" key="2">
    <source>
        <dbReference type="ARBA" id="ARBA00022679"/>
    </source>
</evidence>
<reference evidence="6" key="1">
    <citation type="journal article" date="2019" name="Int. J. Syst. Evol. Microbiol.">
        <title>The Global Catalogue of Microorganisms (GCM) 10K type strain sequencing project: providing services to taxonomists for standard genome sequencing and annotation.</title>
        <authorList>
            <consortium name="The Broad Institute Genomics Platform"/>
            <consortium name="The Broad Institute Genome Sequencing Center for Infectious Disease"/>
            <person name="Wu L."/>
            <person name="Ma J."/>
        </authorList>
    </citation>
    <scope>NUCLEOTIDE SEQUENCE [LARGE SCALE GENOMIC DNA]</scope>
    <source>
        <strain evidence="6">CGMCC 4.7289</strain>
    </source>
</reference>
<gene>
    <name evidence="5" type="ORF">ACFOZ4_04840</name>
</gene>
<evidence type="ECO:0000256" key="1">
    <source>
        <dbReference type="ARBA" id="ARBA00022676"/>
    </source>
</evidence>
<comment type="caution">
    <text evidence="5">The sequence shown here is derived from an EMBL/GenBank/DDBJ whole genome shotgun (WGS) entry which is preliminary data.</text>
</comment>
<dbReference type="PANTHER" id="PTHR46401:SF2">
    <property type="entry name" value="GLYCOSYLTRANSFERASE WBBK-RELATED"/>
    <property type="match status" value="1"/>
</dbReference>
<feature type="domain" description="Glycosyltransferase subfamily 4-like N-terminal" evidence="4">
    <location>
        <begin position="13"/>
        <end position="171"/>
    </location>
</feature>
<dbReference type="RefSeq" id="WP_253763816.1">
    <property type="nucleotide sequence ID" value="NZ_JAMZDZ010000001.1"/>
</dbReference>
<dbReference type="Pfam" id="PF13439">
    <property type="entry name" value="Glyco_transf_4"/>
    <property type="match status" value="1"/>
</dbReference>
<feature type="domain" description="Glycosyl transferase family 1" evidence="3">
    <location>
        <begin position="194"/>
        <end position="344"/>
    </location>
</feature>
<evidence type="ECO:0000259" key="4">
    <source>
        <dbReference type="Pfam" id="PF13439"/>
    </source>
</evidence>
<evidence type="ECO:0000313" key="5">
    <source>
        <dbReference type="EMBL" id="MFC4129926.1"/>
    </source>
</evidence>
<dbReference type="Pfam" id="PF00534">
    <property type="entry name" value="Glycos_transf_1"/>
    <property type="match status" value="1"/>
</dbReference>
<evidence type="ECO:0000259" key="3">
    <source>
        <dbReference type="Pfam" id="PF00534"/>
    </source>
</evidence>
<sequence length="369" mass="39527">MLVDATSVPADRGGVGRYLDGLLGALVDTEGISVVAQRTDVERYQRMLPLADVVGAPAAVAHRPARLAWEQTGLPLLAQQLGADVLHSPFYTCPLRATCPVTVTVHDATFFTEPEHYDAAKRTFFRSAIKTSLRRAARVIVPSKATRDELIRLLDADPTRIDVAYHGVDPEAFHVPSESEKARVRARLGLGAGDYLAFLGAKEPRKNVPNLIRGWVLAVKELPNPPALVIAGGSGHDDEIDRAVAEVPAHLRLLRPGYLRYADLPGFLGGAAVAAYPSHGEGFGLPVLEAMACGTPVLTTPRLSLPEVGGDAVAYTGEDPDRIAKDLLALLEDQARRVTLAQAGLARAKEFTWAASAEAHLAAWSRAAR</sequence>
<accession>A0ABV8LG78</accession>
<dbReference type="InterPro" id="IPR028098">
    <property type="entry name" value="Glyco_trans_4-like_N"/>
</dbReference>
<dbReference type="InterPro" id="IPR001296">
    <property type="entry name" value="Glyco_trans_1"/>
</dbReference>
<proteinExistence type="predicted"/>
<keyword evidence="6" id="KW-1185">Reference proteome</keyword>
<protein>
    <submittedName>
        <fullName evidence="5">Glycosyltransferase family 4 protein</fullName>
    </submittedName>
</protein>
<evidence type="ECO:0000313" key="6">
    <source>
        <dbReference type="Proteomes" id="UP001595816"/>
    </source>
</evidence>
<dbReference type="CDD" id="cd03809">
    <property type="entry name" value="GT4_MtfB-like"/>
    <property type="match status" value="1"/>
</dbReference>